<evidence type="ECO:0000313" key="6">
    <source>
        <dbReference type="EMBL" id="MBB6431555.1"/>
    </source>
</evidence>
<keyword evidence="1" id="KW-0479">Metal-binding</keyword>
<dbReference type="GO" id="GO:0016829">
    <property type="term" value="F:lyase activity"/>
    <property type="evidence" value="ECO:0007669"/>
    <property type="project" value="UniProtKB-KW"/>
</dbReference>
<organism evidence="6 7">
    <name type="scientific">Algisphaera agarilytica</name>
    <dbReference type="NCBI Taxonomy" id="1385975"/>
    <lineage>
        <taxon>Bacteria</taxon>
        <taxon>Pseudomonadati</taxon>
        <taxon>Planctomycetota</taxon>
        <taxon>Phycisphaerae</taxon>
        <taxon>Phycisphaerales</taxon>
        <taxon>Phycisphaeraceae</taxon>
        <taxon>Algisphaera</taxon>
    </lineage>
</organism>
<feature type="domain" description="Elp3/MiaA/NifB-like radical SAM core" evidence="5">
    <location>
        <begin position="115"/>
        <end position="344"/>
    </location>
</feature>
<dbReference type="SFLD" id="SFLDS00029">
    <property type="entry name" value="Radical_SAM"/>
    <property type="match status" value="1"/>
</dbReference>
<keyword evidence="3" id="KW-0411">Iron-sulfur</keyword>
<evidence type="ECO:0000256" key="2">
    <source>
        <dbReference type="ARBA" id="ARBA00023004"/>
    </source>
</evidence>
<gene>
    <name evidence="6" type="ORF">HNQ40_003361</name>
</gene>
<reference evidence="6 7" key="1">
    <citation type="submission" date="2020-08" db="EMBL/GenBank/DDBJ databases">
        <title>Genomic Encyclopedia of Type Strains, Phase IV (KMG-IV): sequencing the most valuable type-strain genomes for metagenomic binning, comparative biology and taxonomic classification.</title>
        <authorList>
            <person name="Goeker M."/>
        </authorList>
    </citation>
    <scope>NUCLEOTIDE SEQUENCE [LARGE SCALE GENOMIC DNA]</scope>
    <source>
        <strain evidence="6 7">DSM 103725</strain>
    </source>
</reference>
<evidence type="ECO:0000259" key="5">
    <source>
        <dbReference type="SMART" id="SM00729"/>
    </source>
</evidence>
<feature type="region of interest" description="Disordered" evidence="4">
    <location>
        <begin position="1"/>
        <end position="85"/>
    </location>
</feature>
<proteinExistence type="predicted"/>
<dbReference type="InterPro" id="IPR040086">
    <property type="entry name" value="MJ0683-like"/>
</dbReference>
<sequence>MQGSDPEREPDYRDALPDGPAHRRGAGLNPGNRFEKHNVHVLGDAIDAQRAEREADAQEAERAGPSDNRHSVIRPTNPGNAADAQDQAVRVPLQIFPDKTQAIINRVKQTSDVPFDWTVNPYRGCEHGCIYCFARPYHEYLGFSMGLDFETKIMAKHDAPDLLKRELARKDWPGEPIVMSAITDIYQPIEKELKIARGCLEVMADCMQPVSTMTKNTLVLRDLDLWQKLGERNVGRVTVTLVTLDDELATRLEPRASPPTARLRVIQKLTEAGVPVSVNIAPVIPGLTDTELPRLLEAIADAGAKRVAWVLLRLPYQLKALFLDWLQRNVHPERAKHVESLIRQARGGKLYDTGPMAKRNKLDDHTGKMVANPRAASQESRDGGVTLGTQSQRPAMHFVGKSGIPQRPAHDRRRGAGVHVEHLKRVFDVYCRKYGLNRDIRPIARKHFRRPNLDGQLGLFGE</sequence>
<dbReference type="Pfam" id="PF04055">
    <property type="entry name" value="Radical_SAM"/>
    <property type="match status" value="1"/>
</dbReference>
<dbReference type="CDD" id="cd01335">
    <property type="entry name" value="Radical_SAM"/>
    <property type="match status" value="1"/>
</dbReference>
<feature type="region of interest" description="Disordered" evidence="4">
    <location>
        <begin position="372"/>
        <end position="416"/>
    </location>
</feature>
<keyword evidence="2" id="KW-0408">Iron</keyword>
<protein>
    <submittedName>
        <fullName evidence="6">DNA repair photolyase</fullName>
    </submittedName>
</protein>
<name>A0A7X0H948_9BACT</name>
<dbReference type="Proteomes" id="UP000541810">
    <property type="component" value="Unassembled WGS sequence"/>
</dbReference>
<dbReference type="SMART" id="SM00729">
    <property type="entry name" value="Elp3"/>
    <property type="match status" value="1"/>
</dbReference>
<keyword evidence="6" id="KW-0456">Lyase</keyword>
<dbReference type="PANTHER" id="PTHR43432:SF3">
    <property type="entry name" value="SLR0285 PROTEIN"/>
    <property type="match status" value="1"/>
</dbReference>
<accession>A0A7X0H948</accession>
<comment type="caution">
    <text evidence="6">The sequence shown here is derived from an EMBL/GenBank/DDBJ whole genome shotgun (WGS) entry which is preliminary data.</text>
</comment>
<dbReference type="Gene3D" id="3.80.30.30">
    <property type="match status" value="1"/>
</dbReference>
<evidence type="ECO:0000256" key="4">
    <source>
        <dbReference type="SAM" id="MobiDB-lite"/>
    </source>
</evidence>
<evidence type="ECO:0000313" key="7">
    <source>
        <dbReference type="Proteomes" id="UP000541810"/>
    </source>
</evidence>
<dbReference type="GO" id="GO:0046872">
    <property type="term" value="F:metal ion binding"/>
    <property type="evidence" value="ECO:0007669"/>
    <property type="project" value="UniProtKB-KW"/>
</dbReference>
<evidence type="ECO:0000256" key="1">
    <source>
        <dbReference type="ARBA" id="ARBA00022723"/>
    </source>
</evidence>
<dbReference type="EMBL" id="JACHGY010000001">
    <property type="protein sequence ID" value="MBB6431555.1"/>
    <property type="molecule type" value="Genomic_DNA"/>
</dbReference>
<dbReference type="PANTHER" id="PTHR43432">
    <property type="entry name" value="SLR0285 PROTEIN"/>
    <property type="match status" value="1"/>
</dbReference>
<dbReference type="RefSeq" id="WP_184679012.1">
    <property type="nucleotide sequence ID" value="NZ_JACHGY010000001.1"/>
</dbReference>
<feature type="compositionally biased region" description="Basic and acidic residues" evidence="4">
    <location>
        <begin position="1"/>
        <end position="16"/>
    </location>
</feature>
<dbReference type="AlphaFoldDB" id="A0A7X0H948"/>
<feature type="compositionally biased region" description="Basic and acidic residues" evidence="4">
    <location>
        <begin position="47"/>
        <end position="70"/>
    </location>
</feature>
<dbReference type="InterPro" id="IPR007197">
    <property type="entry name" value="rSAM"/>
</dbReference>
<keyword evidence="7" id="KW-1185">Reference proteome</keyword>
<dbReference type="InterPro" id="IPR058240">
    <property type="entry name" value="rSAM_sf"/>
</dbReference>
<dbReference type="GO" id="GO:0051536">
    <property type="term" value="F:iron-sulfur cluster binding"/>
    <property type="evidence" value="ECO:0007669"/>
    <property type="project" value="UniProtKB-KW"/>
</dbReference>
<dbReference type="InterPro" id="IPR006638">
    <property type="entry name" value="Elp3/MiaA/NifB-like_rSAM"/>
</dbReference>
<dbReference type="SFLD" id="SFLDG01084">
    <property type="entry name" value="Uncharacterised_Radical_SAM_Su"/>
    <property type="match status" value="1"/>
</dbReference>
<dbReference type="SUPFAM" id="SSF102114">
    <property type="entry name" value="Radical SAM enzymes"/>
    <property type="match status" value="1"/>
</dbReference>
<evidence type="ECO:0000256" key="3">
    <source>
        <dbReference type="ARBA" id="ARBA00023014"/>
    </source>
</evidence>